<keyword evidence="6" id="KW-1185">Reference proteome</keyword>
<evidence type="ECO:0000256" key="3">
    <source>
        <dbReference type="ARBA" id="ARBA00035646"/>
    </source>
</evidence>
<evidence type="ECO:0000313" key="5">
    <source>
        <dbReference type="EMBL" id="MFC0850195.1"/>
    </source>
</evidence>
<proteinExistence type="inferred from homology"/>
<evidence type="ECO:0000313" key="4">
    <source>
        <dbReference type="EMBL" id="MFC0843201.1"/>
    </source>
</evidence>
<dbReference type="PANTHER" id="PTHR35344">
    <property type="entry name" value="GAS VESICLE STRUCTURAL PROTEIN 2-RELATED"/>
    <property type="match status" value="1"/>
</dbReference>
<name>A0ABV6TWM1_9ACTN</name>
<comment type="caution">
    <text evidence="5">The sequence shown here is derived from an EMBL/GenBank/DDBJ whole genome shotgun (WGS) entry which is preliminary data.</text>
</comment>
<dbReference type="EMBL" id="JBHMQV010000009">
    <property type="protein sequence ID" value="MFC0850195.1"/>
    <property type="molecule type" value="Genomic_DNA"/>
</dbReference>
<dbReference type="InterPro" id="IPR050530">
    <property type="entry name" value="GvpA"/>
</dbReference>
<evidence type="ECO:0000313" key="6">
    <source>
        <dbReference type="Proteomes" id="UP001589887"/>
    </source>
</evidence>
<comment type="subcellular location">
    <subcellularLocation>
        <location evidence="2">Gas vesicle</location>
    </subcellularLocation>
</comment>
<sequence length="88" mass="9299">MAPTAAVDGTHAERQVALVDLLDRLLAGGVVLAGDLTLRIADVDLVRIDLNALVSSVSAEVPSPFENAYESEGLTLPTGSYDRFWEGS</sequence>
<dbReference type="PANTHER" id="PTHR35344:SF4">
    <property type="entry name" value="GAS VESICLE PROTEIN A1"/>
    <property type="match status" value="1"/>
</dbReference>
<dbReference type="InterPro" id="IPR000638">
    <property type="entry name" value="Gas-vesicle_GvpA-like"/>
</dbReference>
<organism evidence="5 6">
    <name type="scientific">Streptomyces noboritoensis</name>
    <dbReference type="NCBI Taxonomy" id="67337"/>
    <lineage>
        <taxon>Bacteria</taxon>
        <taxon>Bacillati</taxon>
        <taxon>Actinomycetota</taxon>
        <taxon>Actinomycetes</taxon>
        <taxon>Kitasatosporales</taxon>
        <taxon>Streptomycetaceae</taxon>
        <taxon>Streptomyces</taxon>
    </lineage>
</organism>
<evidence type="ECO:0000256" key="1">
    <source>
        <dbReference type="ARBA" id="ARBA00022987"/>
    </source>
</evidence>
<keyword evidence="1" id="KW-0304">Gas vesicle</keyword>
<dbReference type="EMBL" id="JBHMQV010000001">
    <property type="protein sequence ID" value="MFC0843201.1"/>
    <property type="molecule type" value="Genomic_DNA"/>
</dbReference>
<evidence type="ECO:0000256" key="2">
    <source>
        <dbReference type="ARBA" id="ARBA00035108"/>
    </source>
</evidence>
<dbReference type="RefSeq" id="WP_394316966.1">
    <property type="nucleotide sequence ID" value="NZ_JBHMQV010000001.1"/>
</dbReference>
<gene>
    <name evidence="4" type="ORF">ACFH04_05500</name>
    <name evidence="5" type="ORF">ACFH04_41705</name>
</gene>
<protein>
    <submittedName>
        <fullName evidence="5">Gas vesicle protein</fullName>
    </submittedName>
</protein>
<reference evidence="5 6" key="1">
    <citation type="submission" date="2024-09" db="EMBL/GenBank/DDBJ databases">
        <authorList>
            <person name="Sun Q."/>
            <person name="Mori K."/>
        </authorList>
    </citation>
    <scope>NUCLEOTIDE SEQUENCE [LARGE SCALE GENOMIC DNA]</scope>
    <source>
        <strain evidence="5 6">JCM 4557</strain>
    </source>
</reference>
<comment type="similarity">
    <text evidence="3">Belongs to the gas vesicle GvpA family.</text>
</comment>
<dbReference type="Proteomes" id="UP001589887">
    <property type="component" value="Unassembled WGS sequence"/>
</dbReference>
<dbReference type="Pfam" id="PF00741">
    <property type="entry name" value="Gas_vesicle"/>
    <property type="match status" value="1"/>
</dbReference>
<accession>A0ABV6TWM1</accession>